<evidence type="ECO:0000313" key="3">
    <source>
        <dbReference type="Proteomes" id="UP000053989"/>
    </source>
</evidence>
<organism evidence="2 3">
    <name type="scientific">Scleroderma citrinum Foug A</name>
    <dbReference type="NCBI Taxonomy" id="1036808"/>
    <lineage>
        <taxon>Eukaryota</taxon>
        <taxon>Fungi</taxon>
        <taxon>Dikarya</taxon>
        <taxon>Basidiomycota</taxon>
        <taxon>Agaricomycotina</taxon>
        <taxon>Agaricomycetes</taxon>
        <taxon>Agaricomycetidae</taxon>
        <taxon>Boletales</taxon>
        <taxon>Sclerodermatineae</taxon>
        <taxon>Sclerodermataceae</taxon>
        <taxon>Scleroderma</taxon>
    </lineage>
</organism>
<dbReference type="Proteomes" id="UP000053989">
    <property type="component" value="Unassembled WGS sequence"/>
</dbReference>
<proteinExistence type="predicted"/>
<feature type="compositionally biased region" description="Basic and acidic residues" evidence="1">
    <location>
        <begin position="25"/>
        <end position="34"/>
    </location>
</feature>
<keyword evidence="3" id="KW-1185">Reference proteome</keyword>
<dbReference type="HOGENOM" id="CLU_1343953_0_0_1"/>
<dbReference type="STRING" id="1036808.A0A0C3DJ13"/>
<dbReference type="EMBL" id="KN822124">
    <property type="protein sequence ID" value="KIM56051.1"/>
    <property type="molecule type" value="Genomic_DNA"/>
</dbReference>
<dbReference type="InParanoid" id="A0A0C3DJ13"/>
<dbReference type="AlphaFoldDB" id="A0A0C3DJ13"/>
<sequence length="204" mass="23265">MNQADGLQDIGEEAEEENADNNPQEDSRPQEEETQIHYTGLAFLRSPRRPLRCLIHHLHFRILRVLMFIRPWEMGVVWRLTKDLPPSLNHHRSRESSRSSVSTYMRSILGPLTYRDGEHPSSISDFGDSERAGIRSCPTLCANPCSNPSLRSSRVATCARFARWKPGGRPPSLIEGWDPVKHEYAATVAGGCWCWWGRMRLSPD</sequence>
<accession>A0A0C3DJ13</accession>
<reference evidence="3" key="2">
    <citation type="submission" date="2015-01" db="EMBL/GenBank/DDBJ databases">
        <title>Evolutionary Origins and Diversification of the Mycorrhizal Mutualists.</title>
        <authorList>
            <consortium name="DOE Joint Genome Institute"/>
            <consortium name="Mycorrhizal Genomics Consortium"/>
            <person name="Kohler A."/>
            <person name="Kuo A."/>
            <person name="Nagy L.G."/>
            <person name="Floudas D."/>
            <person name="Copeland A."/>
            <person name="Barry K.W."/>
            <person name="Cichocki N."/>
            <person name="Veneault-Fourrey C."/>
            <person name="LaButti K."/>
            <person name="Lindquist E.A."/>
            <person name="Lipzen A."/>
            <person name="Lundell T."/>
            <person name="Morin E."/>
            <person name="Murat C."/>
            <person name="Riley R."/>
            <person name="Ohm R."/>
            <person name="Sun H."/>
            <person name="Tunlid A."/>
            <person name="Henrissat B."/>
            <person name="Grigoriev I.V."/>
            <person name="Hibbett D.S."/>
            <person name="Martin F."/>
        </authorList>
    </citation>
    <scope>NUCLEOTIDE SEQUENCE [LARGE SCALE GENOMIC DNA]</scope>
    <source>
        <strain evidence="3">Foug A</strain>
    </source>
</reference>
<protein>
    <submittedName>
        <fullName evidence="2">Uncharacterized protein</fullName>
    </submittedName>
</protein>
<evidence type="ECO:0000313" key="2">
    <source>
        <dbReference type="EMBL" id="KIM56051.1"/>
    </source>
</evidence>
<feature type="region of interest" description="Disordered" evidence="1">
    <location>
        <begin position="1"/>
        <end position="34"/>
    </location>
</feature>
<name>A0A0C3DJ13_9AGAM</name>
<feature type="compositionally biased region" description="Acidic residues" evidence="1">
    <location>
        <begin position="10"/>
        <end position="19"/>
    </location>
</feature>
<dbReference type="OrthoDB" id="2591449at2759"/>
<reference evidence="2 3" key="1">
    <citation type="submission" date="2014-04" db="EMBL/GenBank/DDBJ databases">
        <authorList>
            <consortium name="DOE Joint Genome Institute"/>
            <person name="Kuo A."/>
            <person name="Kohler A."/>
            <person name="Nagy L.G."/>
            <person name="Floudas D."/>
            <person name="Copeland A."/>
            <person name="Barry K.W."/>
            <person name="Cichocki N."/>
            <person name="Veneault-Fourrey C."/>
            <person name="LaButti K."/>
            <person name="Lindquist E.A."/>
            <person name="Lipzen A."/>
            <person name="Lundell T."/>
            <person name="Morin E."/>
            <person name="Murat C."/>
            <person name="Sun H."/>
            <person name="Tunlid A."/>
            <person name="Henrissat B."/>
            <person name="Grigoriev I.V."/>
            <person name="Hibbett D.S."/>
            <person name="Martin F."/>
            <person name="Nordberg H.P."/>
            <person name="Cantor M.N."/>
            <person name="Hua S.X."/>
        </authorList>
    </citation>
    <scope>NUCLEOTIDE SEQUENCE [LARGE SCALE GENOMIC DNA]</scope>
    <source>
        <strain evidence="2 3">Foug A</strain>
    </source>
</reference>
<gene>
    <name evidence="2" type="ORF">SCLCIDRAFT_274101</name>
</gene>
<evidence type="ECO:0000256" key="1">
    <source>
        <dbReference type="SAM" id="MobiDB-lite"/>
    </source>
</evidence>